<evidence type="ECO:0000256" key="2">
    <source>
        <dbReference type="ARBA" id="ARBA00010270"/>
    </source>
</evidence>
<evidence type="ECO:0000256" key="4">
    <source>
        <dbReference type="ARBA" id="ARBA00022475"/>
    </source>
</evidence>
<evidence type="ECO:0000256" key="3">
    <source>
        <dbReference type="ARBA" id="ARBA00020552"/>
    </source>
</evidence>
<reference evidence="8 9" key="1">
    <citation type="submission" date="2021-03" db="EMBL/GenBank/DDBJ databases">
        <title>Whole genome sequence of Jiella sp. MQZ13P-4.</title>
        <authorList>
            <person name="Tuo L."/>
        </authorList>
    </citation>
    <scope>NUCLEOTIDE SEQUENCE [LARGE SCALE GENOMIC DNA]</scope>
    <source>
        <strain evidence="8 9">MQZ13P-4</strain>
    </source>
</reference>
<name>A0ABS3J103_9HYPH</name>
<dbReference type="EMBL" id="JAFMPY010000001">
    <property type="protein sequence ID" value="MBO0902246.1"/>
    <property type="molecule type" value="Genomic_DNA"/>
</dbReference>
<sequence>MARASNNSLGRLSLSTVAACVALVFTPLLVPAGTPLLGAGEAKAGHRHHHHDGFDAGAAAVIGGIIGLGLGLSVGEARYYDGPYYRYRPRPLYRVYPEVRYYGGPHPWTGAWYRYCAAKYRSFDARSGTFQPNHGRRRLCR</sequence>
<evidence type="ECO:0000256" key="1">
    <source>
        <dbReference type="ARBA" id="ARBA00004167"/>
    </source>
</evidence>
<keyword evidence="4" id="KW-1003">Cell membrane</keyword>
<keyword evidence="5" id="KW-0430">Lectin</keyword>
<dbReference type="Pfam" id="PF07886">
    <property type="entry name" value="BA14K"/>
    <property type="match status" value="1"/>
</dbReference>
<protein>
    <recommendedName>
        <fullName evidence="3">Lectin-like protein BA14k</fullName>
    </recommendedName>
</protein>
<feature type="transmembrane region" description="Helical" evidence="7">
    <location>
        <begin position="56"/>
        <end position="80"/>
    </location>
</feature>
<dbReference type="InterPro" id="IPR012413">
    <property type="entry name" value="BA14K"/>
</dbReference>
<evidence type="ECO:0000313" key="8">
    <source>
        <dbReference type="EMBL" id="MBO0902246.1"/>
    </source>
</evidence>
<comment type="similarity">
    <text evidence="2">Belongs to the BA14k family.</text>
</comment>
<comment type="caution">
    <text evidence="8">The sequence shown here is derived from an EMBL/GenBank/DDBJ whole genome shotgun (WGS) entry which is preliminary data.</text>
</comment>
<evidence type="ECO:0000256" key="5">
    <source>
        <dbReference type="ARBA" id="ARBA00022734"/>
    </source>
</evidence>
<comment type="function">
    <text evidence="6">Has immunoglobulin-binding and hemagglutination properties, and can bind to mannose. Essential for virulence. May be involved in LPS biosynthesis or polysaccharide transport.</text>
</comment>
<keyword evidence="7" id="KW-1133">Transmembrane helix</keyword>
<evidence type="ECO:0000313" key="9">
    <source>
        <dbReference type="Proteomes" id="UP000664288"/>
    </source>
</evidence>
<accession>A0ABS3J103</accession>
<keyword evidence="7" id="KW-0812">Transmembrane</keyword>
<gene>
    <name evidence="8" type="ORF">J1C47_01210</name>
</gene>
<keyword evidence="7" id="KW-0472">Membrane</keyword>
<proteinExistence type="inferred from homology"/>
<keyword evidence="9" id="KW-1185">Reference proteome</keyword>
<dbReference type="Proteomes" id="UP000664288">
    <property type="component" value="Unassembled WGS sequence"/>
</dbReference>
<evidence type="ECO:0000256" key="7">
    <source>
        <dbReference type="SAM" id="Phobius"/>
    </source>
</evidence>
<dbReference type="RefSeq" id="WP_207348889.1">
    <property type="nucleotide sequence ID" value="NZ_JAFMPY010000001.1"/>
</dbReference>
<evidence type="ECO:0000256" key="6">
    <source>
        <dbReference type="ARBA" id="ARBA00025321"/>
    </source>
</evidence>
<comment type="subcellular location">
    <subcellularLocation>
        <location evidence="1">Membrane</location>
        <topology evidence="1">Single-pass membrane protein</topology>
    </subcellularLocation>
</comment>
<organism evidence="8 9">
    <name type="scientific">Jiella sonneratiae</name>
    <dbReference type="NCBI Taxonomy" id="2816856"/>
    <lineage>
        <taxon>Bacteria</taxon>
        <taxon>Pseudomonadati</taxon>
        <taxon>Pseudomonadota</taxon>
        <taxon>Alphaproteobacteria</taxon>
        <taxon>Hyphomicrobiales</taxon>
        <taxon>Aurantimonadaceae</taxon>
        <taxon>Jiella</taxon>
    </lineage>
</organism>